<feature type="compositionally biased region" description="Basic and acidic residues" evidence="1">
    <location>
        <begin position="11"/>
        <end position="21"/>
    </location>
</feature>
<keyword evidence="4" id="KW-1185">Reference proteome</keyword>
<feature type="domain" description="Helix-turn-helix" evidence="2">
    <location>
        <begin position="78"/>
        <end position="128"/>
    </location>
</feature>
<evidence type="ECO:0000313" key="4">
    <source>
        <dbReference type="Proteomes" id="UP001241758"/>
    </source>
</evidence>
<evidence type="ECO:0000256" key="1">
    <source>
        <dbReference type="SAM" id="MobiDB-lite"/>
    </source>
</evidence>
<dbReference type="EMBL" id="JASCTH010000002">
    <property type="protein sequence ID" value="MDI6097828.1"/>
    <property type="molecule type" value="Genomic_DNA"/>
</dbReference>
<protein>
    <submittedName>
        <fullName evidence="3">Helix-turn-helix domain-containing protein</fullName>
    </submittedName>
</protein>
<name>A0ABT6WDL1_9ACTN</name>
<evidence type="ECO:0000259" key="2">
    <source>
        <dbReference type="Pfam" id="PF12728"/>
    </source>
</evidence>
<sequence>MARSSVLGEATRVEPTSDDRDRAAEISRAGANLSQAVLRLPTGEEIALPESLVTVLVASAGQLSQGHGVTVLATEVCLTPAEVGELLGLSRPFVVRLLDAGEIPSEHLPDSKHRVVRLVDVLEFQARRERRRAGRRRIADAVQAADLPY</sequence>
<gene>
    <name evidence="3" type="ORF">QLQ12_04345</name>
</gene>
<dbReference type="RefSeq" id="WP_282757209.1">
    <property type="nucleotide sequence ID" value="NZ_JASCTH010000002.1"/>
</dbReference>
<evidence type="ECO:0000313" key="3">
    <source>
        <dbReference type="EMBL" id="MDI6097828.1"/>
    </source>
</evidence>
<feature type="region of interest" description="Disordered" evidence="1">
    <location>
        <begin position="1"/>
        <end position="21"/>
    </location>
</feature>
<comment type="caution">
    <text evidence="3">The sequence shown here is derived from an EMBL/GenBank/DDBJ whole genome shotgun (WGS) entry which is preliminary data.</text>
</comment>
<dbReference type="Proteomes" id="UP001241758">
    <property type="component" value="Unassembled WGS sequence"/>
</dbReference>
<reference evidence="3 4" key="1">
    <citation type="submission" date="2023-05" db="EMBL/GenBank/DDBJ databases">
        <title>Actinoplanes sp. NEAU-A12 genome sequencing.</title>
        <authorList>
            <person name="Wang Z.-S."/>
        </authorList>
    </citation>
    <scope>NUCLEOTIDE SEQUENCE [LARGE SCALE GENOMIC DNA]</scope>
    <source>
        <strain evidence="3 4">NEAU-A12</strain>
    </source>
</reference>
<accession>A0ABT6WDL1</accession>
<organism evidence="3 4">
    <name type="scientific">Actinoplanes sandaracinus</name>
    <dbReference type="NCBI Taxonomy" id="3045177"/>
    <lineage>
        <taxon>Bacteria</taxon>
        <taxon>Bacillati</taxon>
        <taxon>Actinomycetota</taxon>
        <taxon>Actinomycetes</taxon>
        <taxon>Micromonosporales</taxon>
        <taxon>Micromonosporaceae</taxon>
        <taxon>Actinoplanes</taxon>
    </lineage>
</organism>
<proteinExistence type="predicted"/>
<dbReference type="Pfam" id="PF12728">
    <property type="entry name" value="HTH_17"/>
    <property type="match status" value="1"/>
</dbReference>
<dbReference type="InterPro" id="IPR041657">
    <property type="entry name" value="HTH_17"/>
</dbReference>